<dbReference type="PANTHER" id="PTHR46888:SF13">
    <property type="entry name" value="RIBONUCLEASE H"/>
    <property type="match status" value="1"/>
</dbReference>
<feature type="domain" description="Peptidase A2" evidence="4">
    <location>
        <begin position="391"/>
        <end position="470"/>
    </location>
</feature>
<dbReference type="SMART" id="SM00343">
    <property type="entry name" value="ZnF_C2HC"/>
    <property type="match status" value="1"/>
</dbReference>
<sequence>MKKADMIKIVGECLQVVVKQRDSSEVELAKMEMERRLEIEKEVQMEKLRLEHTREMKRMELQGNAHSGGTSSPNFDVAKNIRLVPKFNSKDVDAWFVSFEKVANSTKWPERYWPLLLQSVLQDKAREVYSALSVSQSSIYQAVKTAILTAYELVPEAYRQKFCNRKREVGQTHVEYARAKEILFDKWCRAKQIGQSFEKLKELILMEEFKNNVSLDIKTHLDGCKIDDLKTAATMADDYELSRRARFGGKPRWSQPHGNLGGGKAGDKKNESSQSTHTKEGSGTSGSGTKSGSSGRNFNKWPEGGPRCFKCNKRGHVKTKCPELRGQESGKPVALVTGEEVRPPGQVWEEVGFPRHSREPRKTELVPGGYKDFISEGTVSPDAGEQLVKPVVILRDTGASQTVLVEGVIPLSEASSRNASALVRGLDGNYIPAPLHKVFLTSDLVKGSVTVAIVPQIPIEGVDLLLGNDLAGA</sequence>
<evidence type="ECO:0000256" key="2">
    <source>
        <dbReference type="SAM" id="MobiDB-lite"/>
    </source>
</evidence>
<gene>
    <name evidence="5" type="ORF">HOLleu_04699</name>
</gene>
<dbReference type="InterPro" id="IPR036875">
    <property type="entry name" value="Znf_CCHC_sf"/>
</dbReference>
<evidence type="ECO:0000259" key="4">
    <source>
        <dbReference type="PROSITE" id="PS50175"/>
    </source>
</evidence>
<dbReference type="GO" id="GO:0008270">
    <property type="term" value="F:zinc ion binding"/>
    <property type="evidence" value="ECO:0007669"/>
    <property type="project" value="UniProtKB-KW"/>
</dbReference>
<accession>A0A9Q1CU36</accession>
<name>A0A9Q1CU36_HOLLE</name>
<keyword evidence="1" id="KW-0862">Zinc</keyword>
<comment type="caution">
    <text evidence="5">The sequence shown here is derived from an EMBL/GenBank/DDBJ whole genome shotgun (WGS) entry which is preliminary data.</text>
</comment>
<dbReference type="InterPro" id="IPR001995">
    <property type="entry name" value="Peptidase_A2_cat"/>
</dbReference>
<keyword evidence="1" id="KW-0479">Metal-binding</keyword>
<evidence type="ECO:0000313" key="5">
    <source>
        <dbReference type="EMBL" id="KAJ8051216.1"/>
    </source>
</evidence>
<dbReference type="SUPFAM" id="SSF47353">
    <property type="entry name" value="Retrovirus capsid dimerization domain-like"/>
    <property type="match status" value="1"/>
</dbReference>
<dbReference type="PROSITE" id="PS50175">
    <property type="entry name" value="ASP_PROT_RETROV"/>
    <property type="match status" value="1"/>
</dbReference>
<evidence type="ECO:0008006" key="7">
    <source>
        <dbReference type="Google" id="ProtNLM"/>
    </source>
</evidence>
<dbReference type="GO" id="GO:0004190">
    <property type="term" value="F:aspartic-type endopeptidase activity"/>
    <property type="evidence" value="ECO:0007669"/>
    <property type="project" value="InterPro"/>
</dbReference>
<dbReference type="AlphaFoldDB" id="A0A9Q1CU36"/>
<organism evidence="5 6">
    <name type="scientific">Holothuria leucospilota</name>
    <name type="common">Black long sea cucumber</name>
    <name type="synonym">Mertensiothuria leucospilota</name>
    <dbReference type="NCBI Taxonomy" id="206669"/>
    <lineage>
        <taxon>Eukaryota</taxon>
        <taxon>Metazoa</taxon>
        <taxon>Echinodermata</taxon>
        <taxon>Eleutherozoa</taxon>
        <taxon>Echinozoa</taxon>
        <taxon>Holothuroidea</taxon>
        <taxon>Aspidochirotacea</taxon>
        <taxon>Aspidochirotida</taxon>
        <taxon>Holothuriidae</taxon>
        <taxon>Holothuria</taxon>
    </lineage>
</organism>
<protein>
    <recommendedName>
        <fullName evidence="7">CCHC-type domain-containing protein</fullName>
    </recommendedName>
</protein>
<dbReference type="Gene3D" id="1.10.4020.10">
    <property type="entry name" value="DNA breaking-rejoining enzymes"/>
    <property type="match status" value="1"/>
</dbReference>
<feature type="domain" description="CCHC-type" evidence="3">
    <location>
        <begin position="307"/>
        <end position="323"/>
    </location>
</feature>
<dbReference type="PANTHER" id="PTHR46888">
    <property type="entry name" value="ZINC KNUCKLE DOMAINCONTAINING PROTEIN-RELATED"/>
    <property type="match status" value="1"/>
</dbReference>
<evidence type="ECO:0000256" key="1">
    <source>
        <dbReference type="PROSITE-ProRule" id="PRU00047"/>
    </source>
</evidence>
<reference evidence="5" key="1">
    <citation type="submission" date="2021-10" db="EMBL/GenBank/DDBJ databases">
        <title>Tropical sea cucumber genome reveals ecological adaptation and Cuvierian tubules defense mechanism.</title>
        <authorList>
            <person name="Chen T."/>
        </authorList>
    </citation>
    <scope>NUCLEOTIDE SEQUENCE</scope>
    <source>
        <strain evidence="5">Nanhai2018</strain>
        <tissue evidence="5">Muscle</tissue>
    </source>
</reference>
<dbReference type="Pfam" id="PF02023">
    <property type="entry name" value="SCAN"/>
    <property type="match status" value="1"/>
</dbReference>
<dbReference type="Proteomes" id="UP001152320">
    <property type="component" value="Chromosome 1"/>
</dbReference>
<evidence type="ECO:0000259" key="3">
    <source>
        <dbReference type="PROSITE" id="PS50158"/>
    </source>
</evidence>
<dbReference type="EMBL" id="JAIZAY010000001">
    <property type="protein sequence ID" value="KAJ8051216.1"/>
    <property type="molecule type" value="Genomic_DNA"/>
</dbReference>
<dbReference type="GO" id="GO:0003676">
    <property type="term" value="F:nucleic acid binding"/>
    <property type="evidence" value="ECO:0007669"/>
    <property type="project" value="InterPro"/>
</dbReference>
<dbReference type="InterPro" id="IPR003309">
    <property type="entry name" value="SCAN_dom"/>
</dbReference>
<feature type="region of interest" description="Disordered" evidence="2">
    <location>
        <begin position="247"/>
        <end position="305"/>
    </location>
</feature>
<evidence type="ECO:0000313" key="6">
    <source>
        <dbReference type="Proteomes" id="UP001152320"/>
    </source>
</evidence>
<dbReference type="GO" id="GO:0006508">
    <property type="term" value="P:proteolysis"/>
    <property type="evidence" value="ECO:0007669"/>
    <property type="project" value="InterPro"/>
</dbReference>
<proteinExistence type="predicted"/>
<dbReference type="InterPro" id="IPR001878">
    <property type="entry name" value="Znf_CCHC"/>
</dbReference>
<dbReference type="OrthoDB" id="5988270at2759"/>
<keyword evidence="1" id="KW-0863">Zinc-finger</keyword>
<dbReference type="InterPro" id="IPR038269">
    <property type="entry name" value="SCAN_sf"/>
</dbReference>
<keyword evidence="6" id="KW-1185">Reference proteome</keyword>
<dbReference type="PROSITE" id="PS50158">
    <property type="entry name" value="ZF_CCHC"/>
    <property type="match status" value="1"/>
</dbReference>
<dbReference type="SUPFAM" id="SSF57756">
    <property type="entry name" value="Retrovirus zinc finger-like domains"/>
    <property type="match status" value="1"/>
</dbReference>